<evidence type="ECO:0000256" key="2">
    <source>
        <dbReference type="SAM" id="MobiDB-lite"/>
    </source>
</evidence>
<dbReference type="PANTHER" id="PTHR13950:SF9">
    <property type="entry name" value="RABCONNECTIN-3A"/>
    <property type="match status" value="1"/>
</dbReference>
<dbReference type="InterPro" id="IPR015943">
    <property type="entry name" value="WD40/YVTN_repeat-like_dom_sf"/>
</dbReference>
<dbReference type="EMBL" id="JYDO01000036">
    <property type="protein sequence ID" value="KRZ75691.1"/>
    <property type="molecule type" value="Genomic_DNA"/>
</dbReference>
<protein>
    <submittedName>
        <fullName evidence="4">DmX-like protein 2</fullName>
    </submittedName>
</protein>
<organism evidence="4 5">
    <name type="scientific">Trichinella papuae</name>
    <dbReference type="NCBI Taxonomy" id="268474"/>
    <lineage>
        <taxon>Eukaryota</taxon>
        <taxon>Metazoa</taxon>
        <taxon>Ecdysozoa</taxon>
        <taxon>Nematoda</taxon>
        <taxon>Enoplea</taxon>
        <taxon>Dorylaimia</taxon>
        <taxon>Trichinellida</taxon>
        <taxon>Trichinellidae</taxon>
        <taxon>Trichinella</taxon>
    </lineage>
</organism>
<comment type="caution">
    <text evidence="4">The sequence shown here is derived from an EMBL/GenBank/DDBJ whole genome shotgun (WGS) entry which is preliminary data.</text>
</comment>
<dbReference type="InterPro" id="IPR052208">
    <property type="entry name" value="DmX-like/RAVE_component"/>
</dbReference>
<dbReference type="InterPro" id="IPR022033">
    <property type="entry name" value="Rav1p_C"/>
</dbReference>
<evidence type="ECO:0000256" key="1">
    <source>
        <dbReference type="PROSITE-ProRule" id="PRU00221"/>
    </source>
</evidence>
<dbReference type="SUPFAM" id="SSF50978">
    <property type="entry name" value="WD40 repeat-like"/>
    <property type="match status" value="2"/>
</dbReference>
<feature type="region of interest" description="Disordered" evidence="2">
    <location>
        <begin position="1512"/>
        <end position="1536"/>
    </location>
</feature>
<dbReference type="SMART" id="SM00320">
    <property type="entry name" value="WD40"/>
    <property type="match status" value="10"/>
</dbReference>
<dbReference type="GO" id="GO:0043291">
    <property type="term" value="C:RAVE complex"/>
    <property type="evidence" value="ECO:0007669"/>
    <property type="project" value="TreeGrafter"/>
</dbReference>
<sequence>MSVHQIITGALNKGESVFSVGVIEGISFTACAVGCDIVILDGEFQRVQIIPGSSTGFVQVTAIACCQESGKIAAAYYDFIRIYKPFRVSDSDVRRPENGLNYQWFETFSFPFNSFVTCLSWNLDGLRLLVSSENELQMLQHPIVNDPCNLADSNVNFGGIKFGLETELDSVAVVTKPWKCIWCSKINSPLRQVKFSPDSALFATCGKDDRVIRVWFLDSTETKNDNGEKLVYNYVCLQHPKPVVGFEWRKSGRYMLRGFVANVLISWCQDHISRIWCETTSIADADLGQPLKAADTTTPNQLDDRQDGRDVRWKILQRFKHLKKKKKAKLDSSLVNNSVHPLGFSNEFFCTSTDELGAGVHFHLSASINPKTGKQASKLLLLLLIFANLDCLLVPSMDSFFQDSTMTVHWLNNKELVFCRGAEKVLAEAVHFENLTTGRLSLTVDQKIPHSESKGDSLVLIWTSPVQLVFRVPFYLRQNIIGLICCFERKDYVDVKLDLLFREWQHSFDVLFAIHPLDGSLLVWTVDYLDNVTRQAQVNFASRLPGVFPLTDAASLHHNLAVLNSPGSSPLIASGSTSKSSSSSNCKFNSDFLVDQEQHLSVYLLTTHHNGTLNLWHLNLDEKSNYSHILSITHKSRMCGHRFIVKSVACHPILPLFLTTSHHNVRRKKFVEEQNSKKHSITNSDVQLFNSELILWYVEPVGPLKRSGGVLELSRINSSELSAFSSIAWIPSVLPSSTLGQACNSVSCCFIASDGQCLRIYQAVLDARALLSDMKFAKQPSMRNNLCENLNARRRFSTDLPMLNIVSTQSTARPGCIIELDMIADASHEWRHVQLMHVFHEEIMLANNDGSPSQSELLDRSDATAFHDRFYLVLLERRKVPQGSTTFIIHMWLIGLYVHSDEATLDDIEGHGFQHGDVSSKLHIYSKKVCSQVLPLPDGVKVVDCSPSVGHLSSASLYPSCRAPYLLVTACSDRKFRFWKCNVDKNYSNNNNNNNTPVAMSKSSRYTWLEWKMANSKGGLSEIETEGAALRVSCAYSGRIACAYDPEIPMVSAADANVETVNVNVAVYECESTGGIEWIEENLIQLKNIRIQRIAYVPSDADAFSLWWEQSPDWQPNLLEKRQNSVMLRITSAANISTLTKNTVKGCYVEGGSNEFRCRDMVRLAWVSAEDGSHILTIGVGSSIFLYAPVAEDVAQHYVAMMKEPEQGNQKRRGLFRRASTIATRAKHMVRWICLRRVELESADGLPPMPRMLSWVRHGIMVVGLDTEMRIYSQWNMTGTCVSDGLVTSKSTAVFPTAMSALDLMRKTDSGSKKRREAREAHSSKEKVAEQWSERFLRLVSFEGLFEAARVATPLLPQYHPRQLIELMKAGQTSMVHAILLHVLNQIRKYDVPKVRRCGPALSELNHDLDSDDTGKAISRRPSLCAPEFGLLGDDGSAEYVELDFISPLPLYSLLRFNLNLFNVKNTNNTTTTTNNNNNNNSSLLLADSTITVRNDYDTLLDDDLLKFKIESDPLDDDPNPTDNSSTGKEVASGVENSNTFGSEEAALLSSMLTHIHLPGLSSLDQLYLLAIADTISSIKPGSFEQLNFTTKFFNSAFNPRTVVLNQTNTTGLSTEAVDECGLRYLMSVRHFEYLLRCLPLPQRAALRANGLPSANLIWALHSESENELFNSLSCVQRNEANWSDLRSLGVGWWLKSLQSLRLCFEKIAKAAFQARNDPMDAALFYLAMKKKNVLMHLFKTVRDVKMTEFLSHDFTDAKWKKAALKNAFVLMSKQRFEHAVGWFLLGDSLNDAVKVCLANMNDLQLALVIIRLYEGDSELARQLIRRVLCEQVLQCEEELFEKTDEQSRGDDLALSLLDSSGSDPFQRSIALWLMGEPALAASTLLSSSAEPCLRGDPLAADYSSSDVFNFYVYIRAHPLVLRRRLADQGIHFDHAGKFQQAARRMVSRVSASERMLFFKTAFVHLQGGCPLLALEVLCKLPDCDHQIDDDNDDATDEVKQQNNNSNDTNTTNTTVTANNNNNNNNNRENENQSLDQVWQFGDQADYLLNRRDDVDDELKFDWNDENNSNLVEEEDEQVVLETKQTSSNGEPVTDMFAQTLKFIACMKMLTEELANLISGFELDIGQMRDQLYKWLENEVDVLKLICDYKVNVNQCGSPPLPVVEVTFGQGSPSQLHEAIHHDRAELAERWQRTIKRHRWLVAHQQVLRTLAYFCSLHCSRSPGLAASRMELLLLIQELTQNLSRSKLTVRMPQFASFPLMSAALGSVKSAIALPLRYILSQTSDILITLSELQNPPAFQQPVQEIHLLYNLCQCLSSSIFCSLCDLGEIINSKDEFLTESNSYLQRNIFRRNSAYQQSPIQVTSKPSQWPGIDLSSSFLTTDRDEDVPNLLILLVETWTSIYLSLFAYCMYAYDSRWLYRLMAHPVNESLFATVFGGSGERQLLVDALNPTIQNSYCSSGSSDGSYSKNDNEGTVEQLDSAKLRAKFHYKVFGKSASNPNQATTSHRLVSSRLEWVQPKKSIIAYYTSKPPLLMEEEEQFGYDSDDSEQDSESESDDDTDESINQSPSAEESKEHSNPNSYSWQIIRLALVRQATHRVRQFLAVAGIDCSELGSTSPLVYSCLKMLNCWANILTSQLNNFPGGCPDHFLPSSDLNDITGGPALHKYRTILEPQNTPFRGSSRSVLPVRRLWLYLVRQEHLMDVFIRYIFTPKKPTSVDESNGVSPDVNILPEAFKVVQREHDPINAFVIHPNRFGLVAVSSGRELQEMDVSALFSPTIDWIQEQTDLDLAMAGMKKNPLIDNDDYLLITPQERRDGTLVTGRGTTYLTPFIVDRSRYALRKAIANESVARLERYFGESLPPVVLLPSLCKRHVPGVRRLEAHPTLPFYLSGANDGSVRLWEWGVGQPLYTPRVGGRFGKVTQTRFCAQGNKFGISDSDGFMCLWQIDNNLTLRKPFINMKCHSKICNDFVFLGQSSSLLATAGQGSVDGAISLWDTLLPPNRYNVHTWNCHADVTNCLLHVPNQQTLLCGGKHGDLHVWDVRQRQLRLTVKIFDSSGVRSLAMDPTFTFFAAGSTDGDIKVYNLNPNPQLVFHFPHEHSNRSTFSLRQVGSANQIHGVQMMYIDQQQRLYSCGADCSFKLRVLPPIF</sequence>
<feature type="region of interest" description="Disordered" evidence="2">
    <location>
        <begin position="2540"/>
        <end position="2579"/>
    </location>
</feature>
<keyword evidence="5" id="KW-1185">Reference proteome</keyword>
<name>A0A0V1MV94_9BILA</name>
<keyword evidence="1" id="KW-0853">WD repeat</keyword>
<proteinExistence type="predicted"/>
<dbReference type="Pfam" id="PF12234">
    <property type="entry name" value="Rav1p_C"/>
    <property type="match status" value="1"/>
</dbReference>
<feature type="domain" description="RAVE complex protein Rav1 C-terminal" evidence="3">
    <location>
        <begin position="1612"/>
        <end position="1834"/>
    </location>
</feature>
<reference evidence="4 5" key="1">
    <citation type="submission" date="2015-01" db="EMBL/GenBank/DDBJ databases">
        <title>Evolution of Trichinella species and genotypes.</title>
        <authorList>
            <person name="Korhonen P.K."/>
            <person name="Edoardo P."/>
            <person name="Giuseppe L.R."/>
            <person name="Gasser R.B."/>
        </authorList>
    </citation>
    <scope>NUCLEOTIDE SEQUENCE [LARGE SCALE GENOMIC DNA]</scope>
    <source>
        <strain evidence="4">ISS1980</strain>
    </source>
</reference>
<feature type="compositionally biased region" description="Acidic residues" evidence="2">
    <location>
        <begin position="2540"/>
        <end position="2562"/>
    </location>
</feature>
<accession>A0A0V1MV94</accession>
<evidence type="ECO:0000313" key="5">
    <source>
        <dbReference type="Proteomes" id="UP000054843"/>
    </source>
</evidence>
<dbReference type="InterPro" id="IPR001680">
    <property type="entry name" value="WD40_rpt"/>
</dbReference>
<feature type="compositionally biased region" description="Low complexity" evidence="2">
    <location>
        <begin position="2003"/>
        <end position="2027"/>
    </location>
</feature>
<dbReference type="GO" id="GO:0007035">
    <property type="term" value="P:vacuolar acidification"/>
    <property type="evidence" value="ECO:0007669"/>
    <property type="project" value="TreeGrafter"/>
</dbReference>
<evidence type="ECO:0000259" key="3">
    <source>
        <dbReference type="Pfam" id="PF12234"/>
    </source>
</evidence>
<evidence type="ECO:0000313" key="4">
    <source>
        <dbReference type="EMBL" id="KRZ75691.1"/>
    </source>
</evidence>
<feature type="repeat" description="WD" evidence="1">
    <location>
        <begin position="2870"/>
        <end position="2911"/>
    </location>
</feature>
<dbReference type="InterPro" id="IPR036322">
    <property type="entry name" value="WD40_repeat_dom_sf"/>
</dbReference>
<dbReference type="Proteomes" id="UP000054843">
    <property type="component" value="Unassembled WGS sequence"/>
</dbReference>
<dbReference type="PROSITE" id="PS50082">
    <property type="entry name" value="WD_REPEATS_2"/>
    <property type="match status" value="1"/>
</dbReference>
<dbReference type="Pfam" id="PF00400">
    <property type="entry name" value="WD40"/>
    <property type="match status" value="3"/>
</dbReference>
<gene>
    <name evidence="4" type="primary">DMXL2</name>
    <name evidence="4" type="ORF">T10_10957</name>
</gene>
<dbReference type="PANTHER" id="PTHR13950">
    <property type="entry name" value="RABCONNECTIN-RELATED"/>
    <property type="match status" value="1"/>
</dbReference>
<dbReference type="Gene3D" id="2.130.10.10">
    <property type="entry name" value="YVTN repeat-like/Quinoprotein amine dehydrogenase"/>
    <property type="match status" value="2"/>
</dbReference>
<feature type="region of interest" description="Disordered" evidence="2">
    <location>
        <begin position="1306"/>
        <end position="1325"/>
    </location>
</feature>
<feature type="region of interest" description="Disordered" evidence="2">
    <location>
        <begin position="1992"/>
        <end position="2030"/>
    </location>
</feature>